<reference evidence="2 3" key="1">
    <citation type="journal article" date="2019" name="Commun. Biol.">
        <title>The bagworm genome reveals a unique fibroin gene that provides high tensile strength.</title>
        <authorList>
            <person name="Kono N."/>
            <person name="Nakamura H."/>
            <person name="Ohtoshi R."/>
            <person name="Tomita M."/>
            <person name="Numata K."/>
            <person name="Arakawa K."/>
        </authorList>
    </citation>
    <scope>NUCLEOTIDE SEQUENCE [LARGE SCALE GENOMIC DNA]</scope>
</reference>
<feature type="compositionally biased region" description="Basic and acidic residues" evidence="1">
    <location>
        <begin position="127"/>
        <end position="136"/>
    </location>
</feature>
<organism evidence="2 3">
    <name type="scientific">Eumeta variegata</name>
    <name type="common">Bagworm moth</name>
    <name type="synonym">Eumeta japonica</name>
    <dbReference type="NCBI Taxonomy" id="151549"/>
    <lineage>
        <taxon>Eukaryota</taxon>
        <taxon>Metazoa</taxon>
        <taxon>Ecdysozoa</taxon>
        <taxon>Arthropoda</taxon>
        <taxon>Hexapoda</taxon>
        <taxon>Insecta</taxon>
        <taxon>Pterygota</taxon>
        <taxon>Neoptera</taxon>
        <taxon>Endopterygota</taxon>
        <taxon>Lepidoptera</taxon>
        <taxon>Glossata</taxon>
        <taxon>Ditrysia</taxon>
        <taxon>Tineoidea</taxon>
        <taxon>Psychidae</taxon>
        <taxon>Oiketicinae</taxon>
        <taxon>Eumeta</taxon>
    </lineage>
</organism>
<evidence type="ECO:0000313" key="3">
    <source>
        <dbReference type="Proteomes" id="UP000299102"/>
    </source>
</evidence>
<gene>
    <name evidence="2" type="ORF">EVAR_52504_1</name>
</gene>
<dbReference type="AlphaFoldDB" id="A0A4C1ZQR4"/>
<feature type="region of interest" description="Disordered" evidence="1">
    <location>
        <begin position="43"/>
        <end position="98"/>
    </location>
</feature>
<comment type="caution">
    <text evidence="2">The sequence shown here is derived from an EMBL/GenBank/DDBJ whole genome shotgun (WGS) entry which is preliminary data.</text>
</comment>
<proteinExistence type="predicted"/>
<evidence type="ECO:0000313" key="2">
    <source>
        <dbReference type="EMBL" id="GBP89454.1"/>
    </source>
</evidence>
<feature type="region of interest" description="Disordered" evidence="1">
    <location>
        <begin position="115"/>
        <end position="136"/>
    </location>
</feature>
<dbReference type="EMBL" id="BGZK01002004">
    <property type="protein sequence ID" value="GBP89454.1"/>
    <property type="molecule type" value="Genomic_DNA"/>
</dbReference>
<dbReference type="Proteomes" id="UP000299102">
    <property type="component" value="Unassembled WGS sequence"/>
</dbReference>
<keyword evidence="3" id="KW-1185">Reference proteome</keyword>
<name>A0A4C1ZQR4_EUMVA</name>
<sequence length="136" mass="14863">MRSPPSSDFSLVPISASWRTDVLASTHRLFVTTIAAVRYNNSAARAQITPRPPESAPAPTRVAATCRRPHRRPRADPRTAGRAPPAPSRAASAPSTSAAAWRRYLRSVPARPFRSGLLPEQLPAADPRSRYRTTDK</sequence>
<evidence type="ECO:0000256" key="1">
    <source>
        <dbReference type="SAM" id="MobiDB-lite"/>
    </source>
</evidence>
<protein>
    <submittedName>
        <fullName evidence="2">Uncharacterized protein</fullName>
    </submittedName>
</protein>
<feature type="compositionally biased region" description="Low complexity" evidence="1">
    <location>
        <begin position="80"/>
        <end position="98"/>
    </location>
</feature>
<accession>A0A4C1ZQR4</accession>